<comment type="catalytic activity">
    <reaction evidence="7">
        <text>Hydrolysis of oligopeptides, with broad specificity. Gly or Ala commonly occur as P1 or P1' residues, but more distant residues are also important, as is shown by the fact that Z-Gly-Pro-Gly-|-Gly-Pro-Ala is cleaved, but not Z-(Gly)(5).</text>
        <dbReference type="EC" id="3.4.24.70"/>
    </reaction>
</comment>
<keyword evidence="13" id="KW-1185">Reference proteome</keyword>
<comment type="cofactor">
    <cofactor evidence="9">
        <name>Zn(2+)</name>
        <dbReference type="ChEBI" id="CHEBI:29105"/>
    </cofactor>
    <text evidence="9">Binds 1 zinc ion.</text>
</comment>
<sequence length="696" mass="78222">MTNPLLEDQLLPAFSAIQPEHIQPAIESLLKRNRERLAQLLADLKASGAAPGWDNLAAPLEQWDDELNKAWSPVGHLNGVQNSDELRAAYNACLPLLSQYSTEIGQNAELCNAYKALKASAEFASLTVQQQTTINNELRDFHLAGVDLPAEKKQRFGDISQRLSEITSKFSENVLDATHAWHKHITDEAELAGLPDSAKSLLAQLAQQKELDGYLITLDFPSFYPVLTYADNRELRKEVYTANVTRASDVGPNAGEFDNSGLMLEILQLRYEQAQLLGYESYAALSLASKMAESPAQVLEFLDDLAKKAKPQAEREIAELKQFAKDDYNADDLQPWDVGYYAEKLRQQRYAISQEDIRPYLPVNTVIKGMFETVSRLFDLEFVEQQDFDSYHPDVRFFEIHKDGQHLASFYLDLYARAKKRGGAWMDVCRTRRQTAAGLQLPVAYLVCNFTPPVGEQPALLTHDELTTLFHEFGHGLHHMLTRMDVAAVSGISGVAWDAVELPSQFLENWCYEPEALAFISGHYLHKNGQPGEPLPKALLDKLLAAKNFQSAMGTMRQIEFSLFDFRLHHEFRDQGADVQALLNDVRSQVTVVPIVPFSRFQHSFTHIFAGGYAAGYYSYKWAEVLSADAFSRFEDEGIFNKQTGLSFLDEILSQGGSREAAQLFENFRGRAPSVEPLLRHCGIDLPQSTTEDEIA</sequence>
<evidence type="ECO:0000256" key="8">
    <source>
        <dbReference type="ARBA" id="ARBA00026100"/>
    </source>
</evidence>
<evidence type="ECO:0000259" key="10">
    <source>
        <dbReference type="Pfam" id="PF01432"/>
    </source>
</evidence>
<dbReference type="InterPro" id="IPR045666">
    <property type="entry name" value="OpdA_N"/>
</dbReference>
<keyword evidence="6 9" id="KW-0482">Metalloprotease</keyword>
<dbReference type="Gene3D" id="1.10.1370.10">
    <property type="entry name" value="Neurolysin, domain 3"/>
    <property type="match status" value="1"/>
</dbReference>
<feature type="domain" description="Peptidase M3A/M3B catalytic" evidence="10">
    <location>
        <begin position="226"/>
        <end position="683"/>
    </location>
</feature>
<organism evidence="12 13">
    <name type="scientific">Oceanobacter antarcticus</name>
    <dbReference type="NCBI Taxonomy" id="3133425"/>
    <lineage>
        <taxon>Bacteria</taxon>
        <taxon>Pseudomonadati</taxon>
        <taxon>Pseudomonadota</taxon>
        <taxon>Gammaproteobacteria</taxon>
        <taxon>Oceanospirillales</taxon>
        <taxon>Oceanospirillaceae</taxon>
        <taxon>Oceanobacter</taxon>
    </lineage>
</organism>
<evidence type="ECO:0000256" key="6">
    <source>
        <dbReference type="ARBA" id="ARBA00023049"/>
    </source>
</evidence>
<evidence type="ECO:0000313" key="12">
    <source>
        <dbReference type="EMBL" id="MFK4753609.1"/>
    </source>
</evidence>
<evidence type="ECO:0000256" key="5">
    <source>
        <dbReference type="ARBA" id="ARBA00022833"/>
    </source>
</evidence>
<keyword evidence="2 9" id="KW-0645">Protease</keyword>
<dbReference type="Pfam" id="PF01432">
    <property type="entry name" value="Peptidase_M3"/>
    <property type="match status" value="1"/>
</dbReference>
<dbReference type="EMBL" id="JBBKTX010000018">
    <property type="protein sequence ID" value="MFK4753609.1"/>
    <property type="molecule type" value="Genomic_DNA"/>
</dbReference>
<gene>
    <name evidence="12" type="primary">prlC</name>
    <name evidence="12" type="ORF">WG929_14430</name>
</gene>
<dbReference type="InterPro" id="IPR024077">
    <property type="entry name" value="Neurolysin/TOP_dom2"/>
</dbReference>
<evidence type="ECO:0000256" key="4">
    <source>
        <dbReference type="ARBA" id="ARBA00022801"/>
    </source>
</evidence>
<evidence type="ECO:0000256" key="3">
    <source>
        <dbReference type="ARBA" id="ARBA00022723"/>
    </source>
</evidence>
<dbReference type="PANTHER" id="PTHR11804">
    <property type="entry name" value="PROTEASE M3 THIMET OLIGOPEPTIDASE-RELATED"/>
    <property type="match status" value="1"/>
</dbReference>
<dbReference type="RefSeq" id="WP_416206631.1">
    <property type="nucleotide sequence ID" value="NZ_JBBKTX010000018.1"/>
</dbReference>
<dbReference type="Proteomes" id="UP001620597">
    <property type="component" value="Unassembled WGS sequence"/>
</dbReference>
<accession>A0ABW8NL06</accession>
<dbReference type="CDD" id="cd06456">
    <property type="entry name" value="M3A_DCP"/>
    <property type="match status" value="1"/>
</dbReference>
<proteinExistence type="inferred from homology"/>
<dbReference type="InterPro" id="IPR045090">
    <property type="entry name" value="Pept_M3A_M3B"/>
</dbReference>
<protein>
    <recommendedName>
        <fullName evidence="8">oligopeptidase A</fullName>
        <ecNumber evidence="8">3.4.24.70</ecNumber>
    </recommendedName>
</protein>
<evidence type="ECO:0000256" key="9">
    <source>
        <dbReference type="RuleBase" id="RU003435"/>
    </source>
</evidence>
<dbReference type="Pfam" id="PF19310">
    <property type="entry name" value="TOP_N"/>
    <property type="match status" value="1"/>
</dbReference>
<evidence type="ECO:0000259" key="11">
    <source>
        <dbReference type="Pfam" id="PF19310"/>
    </source>
</evidence>
<keyword evidence="3 9" id="KW-0479">Metal-binding</keyword>
<dbReference type="InterPro" id="IPR024079">
    <property type="entry name" value="MetalloPept_cat_dom_sf"/>
</dbReference>
<comment type="similarity">
    <text evidence="1 9">Belongs to the peptidase M3 family.</text>
</comment>
<name>A0ABW8NL06_9GAMM</name>
<evidence type="ECO:0000256" key="2">
    <source>
        <dbReference type="ARBA" id="ARBA00022670"/>
    </source>
</evidence>
<dbReference type="SUPFAM" id="SSF55486">
    <property type="entry name" value="Metalloproteases ('zincins'), catalytic domain"/>
    <property type="match status" value="1"/>
</dbReference>
<dbReference type="NCBIfam" id="NF008159">
    <property type="entry name" value="PRK10911.1"/>
    <property type="match status" value="1"/>
</dbReference>
<dbReference type="GO" id="GO:0004222">
    <property type="term" value="F:metalloendopeptidase activity"/>
    <property type="evidence" value="ECO:0007669"/>
    <property type="project" value="UniProtKB-EC"/>
</dbReference>
<dbReference type="InterPro" id="IPR001567">
    <property type="entry name" value="Pept_M3A_M3B_dom"/>
</dbReference>
<evidence type="ECO:0000313" key="13">
    <source>
        <dbReference type="Proteomes" id="UP001620597"/>
    </source>
</evidence>
<evidence type="ECO:0000256" key="1">
    <source>
        <dbReference type="ARBA" id="ARBA00006040"/>
    </source>
</evidence>
<dbReference type="InterPro" id="IPR034005">
    <property type="entry name" value="M3A_DCP"/>
</dbReference>
<reference evidence="12 13" key="1">
    <citation type="submission" date="2024-03" db="EMBL/GenBank/DDBJ databases">
        <title>High-quality draft genome sequence of Oceanobacter sp. wDCs-4.</title>
        <authorList>
            <person name="Dong C."/>
        </authorList>
    </citation>
    <scope>NUCLEOTIDE SEQUENCE [LARGE SCALE GENOMIC DNA]</scope>
    <source>
        <strain evidence="13">wDCs-4</strain>
    </source>
</reference>
<feature type="domain" description="Oligopeptidase A N-terminal" evidence="11">
    <location>
        <begin position="27"/>
        <end position="153"/>
    </location>
</feature>
<evidence type="ECO:0000256" key="7">
    <source>
        <dbReference type="ARBA" id="ARBA00024603"/>
    </source>
</evidence>
<keyword evidence="4 9" id="KW-0378">Hydrolase</keyword>
<keyword evidence="5 9" id="KW-0862">Zinc</keyword>
<dbReference type="Gene3D" id="3.40.390.10">
    <property type="entry name" value="Collagenase (Catalytic Domain)"/>
    <property type="match status" value="1"/>
</dbReference>
<dbReference type="EC" id="3.4.24.70" evidence="8"/>
<comment type="caution">
    <text evidence="12">The sequence shown here is derived from an EMBL/GenBank/DDBJ whole genome shotgun (WGS) entry which is preliminary data.</text>
</comment>
<dbReference type="PANTHER" id="PTHR11804:SF84">
    <property type="entry name" value="SACCHAROLYSIN"/>
    <property type="match status" value="1"/>
</dbReference>